<dbReference type="SUPFAM" id="SSF48498">
    <property type="entry name" value="Tetracyclin repressor-like, C-terminal domain"/>
    <property type="match status" value="1"/>
</dbReference>
<evidence type="ECO:0000256" key="4">
    <source>
        <dbReference type="PROSITE-ProRule" id="PRU00335"/>
    </source>
</evidence>
<dbReference type="InterPro" id="IPR004111">
    <property type="entry name" value="Repressor_TetR_C"/>
</dbReference>
<dbReference type="RefSeq" id="WP_110470776.1">
    <property type="nucleotide sequence ID" value="NZ_QJSP01000010.1"/>
</dbReference>
<organism evidence="6 7">
    <name type="scientific">Williamsia limnetica</name>
    <dbReference type="NCBI Taxonomy" id="882452"/>
    <lineage>
        <taxon>Bacteria</taxon>
        <taxon>Bacillati</taxon>
        <taxon>Actinomycetota</taxon>
        <taxon>Actinomycetes</taxon>
        <taxon>Mycobacteriales</taxon>
        <taxon>Nocardiaceae</taxon>
        <taxon>Williamsia</taxon>
    </lineage>
</organism>
<dbReference type="Pfam" id="PF02909">
    <property type="entry name" value="TetR_C_1"/>
    <property type="match status" value="1"/>
</dbReference>
<name>A0A318RLW8_WILLI</name>
<dbReference type="PANTHER" id="PTHR30055:SF151">
    <property type="entry name" value="TRANSCRIPTIONAL REGULATORY PROTEIN"/>
    <property type="match status" value="1"/>
</dbReference>
<dbReference type="PROSITE" id="PS50977">
    <property type="entry name" value="HTH_TETR_2"/>
    <property type="match status" value="1"/>
</dbReference>
<dbReference type="InterPro" id="IPR036271">
    <property type="entry name" value="Tet_transcr_reg_TetR-rel_C_sf"/>
</dbReference>
<gene>
    <name evidence="6" type="ORF">DFR67_11093</name>
</gene>
<evidence type="ECO:0000256" key="3">
    <source>
        <dbReference type="ARBA" id="ARBA00023163"/>
    </source>
</evidence>
<feature type="DNA-binding region" description="H-T-H motif" evidence="4">
    <location>
        <begin position="32"/>
        <end position="51"/>
    </location>
</feature>
<dbReference type="InterPro" id="IPR009057">
    <property type="entry name" value="Homeodomain-like_sf"/>
</dbReference>
<protein>
    <submittedName>
        <fullName evidence="6">TetR family transcriptional regulator</fullName>
    </submittedName>
</protein>
<keyword evidence="1" id="KW-0805">Transcription regulation</keyword>
<comment type="caution">
    <text evidence="6">The sequence shown here is derived from an EMBL/GenBank/DDBJ whole genome shotgun (WGS) entry which is preliminary data.</text>
</comment>
<proteinExistence type="predicted"/>
<dbReference type="InterPro" id="IPR001647">
    <property type="entry name" value="HTH_TetR"/>
</dbReference>
<dbReference type="OrthoDB" id="329481at2"/>
<dbReference type="Pfam" id="PF00440">
    <property type="entry name" value="TetR_N"/>
    <property type="match status" value="1"/>
</dbReference>
<dbReference type="InterPro" id="IPR050109">
    <property type="entry name" value="HTH-type_TetR-like_transc_reg"/>
</dbReference>
<keyword evidence="2 4" id="KW-0238">DNA-binding</keyword>
<evidence type="ECO:0000256" key="2">
    <source>
        <dbReference type="ARBA" id="ARBA00023125"/>
    </source>
</evidence>
<sequence length="210" mass="23146">MSERRKRGSLNPQQVVEAALEVADEGGVDALTIRAVAERLGASPMAIYRHVDDREDLLVRMLESVAADFPVVIDAPTPLERITRRFLGQHDLLAPRPWVLHILVRGDLVPPNSFAALDATIGDLLELGFSASEAITRLGMLWHFVLGELLDRHPQLVGPRPTQRERALMNMNVDELPNYAHVLAELDPGDGPMNCPIRTTLPIVFAAICA</sequence>
<evidence type="ECO:0000313" key="7">
    <source>
        <dbReference type="Proteomes" id="UP000247591"/>
    </source>
</evidence>
<keyword evidence="3" id="KW-0804">Transcription</keyword>
<dbReference type="Gene3D" id="1.10.357.10">
    <property type="entry name" value="Tetracycline Repressor, domain 2"/>
    <property type="match status" value="1"/>
</dbReference>
<dbReference type="PRINTS" id="PR00455">
    <property type="entry name" value="HTHTETR"/>
</dbReference>
<dbReference type="AlphaFoldDB" id="A0A318RLW8"/>
<dbReference type="GO" id="GO:0003700">
    <property type="term" value="F:DNA-binding transcription factor activity"/>
    <property type="evidence" value="ECO:0007669"/>
    <property type="project" value="TreeGrafter"/>
</dbReference>
<feature type="domain" description="HTH tetR-type" evidence="5">
    <location>
        <begin position="9"/>
        <end position="69"/>
    </location>
</feature>
<dbReference type="GO" id="GO:0045892">
    <property type="term" value="P:negative regulation of DNA-templated transcription"/>
    <property type="evidence" value="ECO:0007669"/>
    <property type="project" value="InterPro"/>
</dbReference>
<evidence type="ECO:0000256" key="1">
    <source>
        <dbReference type="ARBA" id="ARBA00023015"/>
    </source>
</evidence>
<dbReference type="Proteomes" id="UP000247591">
    <property type="component" value="Unassembled WGS sequence"/>
</dbReference>
<dbReference type="PANTHER" id="PTHR30055">
    <property type="entry name" value="HTH-TYPE TRANSCRIPTIONAL REGULATOR RUTR"/>
    <property type="match status" value="1"/>
</dbReference>
<keyword evidence="7" id="KW-1185">Reference proteome</keyword>
<dbReference type="GO" id="GO:0000976">
    <property type="term" value="F:transcription cis-regulatory region binding"/>
    <property type="evidence" value="ECO:0007669"/>
    <property type="project" value="TreeGrafter"/>
</dbReference>
<evidence type="ECO:0000259" key="5">
    <source>
        <dbReference type="PROSITE" id="PS50977"/>
    </source>
</evidence>
<accession>A0A318RLW8</accession>
<dbReference type="EMBL" id="QJSP01000010">
    <property type="protein sequence ID" value="PYE15432.1"/>
    <property type="molecule type" value="Genomic_DNA"/>
</dbReference>
<dbReference type="SUPFAM" id="SSF46689">
    <property type="entry name" value="Homeodomain-like"/>
    <property type="match status" value="1"/>
</dbReference>
<evidence type="ECO:0000313" key="6">
    <source>
        <dbReference type="EMBL" id="PYE15432.1"/>
    </source>
</evidence>
<reference evidence="6 7" key="1">
    <citation type="submission" date="2018-06" db="EMBL/GenBank/DDBJ databases">
        <title>Genomic Encyclopedia of Type Strains, Phase IV (KMG-IV): sequencing the most valuable type-strain genomes for metagenomic binning, comparative biology and taxonomic classification.</title>
        <authorList>
            <person name="Goeker M."/>
        </authorList>
    </citation>
    <scope>NUCLEOTIDE SEQUENCE [LARGE SCALE GENOMIC DNA]</scope>
    <source>
        <strain evidence="6 7">DSM 45521</strain>
    </source>
</reference>